<comment type="caution">
    <text evidence="2">The sequence shown here is derived from an EMBL/GenBank/DDBJ whole genome shotgun (WGS) entry which is preliminary data.</text>
</comment>
<feature type="transmembrane region" description="Helical" evidence="1">
    <location>
        <begin position="247"/>
        <end position="269"/>
    </location>
</feature>
<evidence type="ECO:0008006" key="4">
    <source>
        <dbReference type="Google" id="ProtNLM"/>
    </source>
</evidence>
<proteinExistence type="predicted"/>
<feature type="transmembrane region" description="Helical" evidence="1">
    <location>
        <begin position="289"/>
        <end position="313"/>
    </location>
</feature>
<feature type="transmembrane region" description="Helical" evidence="1">
    <location>
        <begin position="169"/>
        <end position="187"/>
    </location>
</feature>
<dbReference type="InterPro" id="IPR004711">
    <property type="entry name" value="Benzoate_Transporter"/>
</dbReference>
<reference evidence="3" key="1">
    <citation type="submission" date="2016-09" db="EMBL/GenBank/DDBJ databases">
        <authorList>
            <person name="Wan X."/>
            <person name="Hou S."/>
        </authorList>
    </citation>
    <scope>NUCLEOTIDE SEQUENCE [LARGE SCALE GENOMIC DNA]</scope>
    <source>
        <strain evidence="3">KH87</strain>
    </source>
</reference>
<keyword evidence="1" id="KW-0812">Transmembrane</keyword>
<evidence type="ECO:0000256" key="1">
    <source>
        <dbReference type="SAM" id="Phobius"/>
    </source>
</evidence>
<dbReference type="STRING" id="1628148.BI198_13740"/>
<evidence type="ECO:0000313" key="3">
    <source>
        <dbReference type="Proteomes" id="UP000242258"/>
    </source>
</evidence>
<dbReference type="OrthoDB" id="9792424at2"/>
<feature type="transmembrane region" description="Helical" evidence="1">
    <location>
        <begin position="46"/>
        <end position="66"/>
    </location>
</feature>
<organism evidence="2 3">
    <name type="scientific">Rheinheimera salexigens</name>
    <dbReference type="NCBI Taxonomy" id="1628148"/>
    <lineage>
        <taxon>Bacteria</taxon>
        <taxon>Pseudomonadati</taxon>
        <taxon>Pseudomonadota</taxon>
        <taxon>Gammaproteobacteria</taxon>
        <taxon>Chromatiales</taxon>
        <taxon>Chromatiaceae</taxon>
        <taxon>Rheinheimera</taxon>
    </lineage>
</organism>
<feature type="transmembrane region" description="Helical" evidence="1">
    <location>
        <begin position="95"/>
        <end position="114"/>
    </location>
</feature>
<gene>
    <name evidence="2" type="ORF">BI198_13740</name>
</gene>
<protein>
    <recommendedName>
        <fullName evidence="4">Benzoate transporter</fullName>
    </recommendedName>
</protein>
<dbReference type="GO" id="GO:0042925">
    <property type="term" value="F:benzoate transmembrane transporter activity"/>
    <property type="evidence" value="ECO:0007669"/>
    <property type="project" value="InterPro"/>
</dbReference>
<dbReference type="PANTHER" id="PTHR30199">
    <property type="entry name" value="MFS FAMILY TRANSPORTER, PREDICTED SUBSTRATE BENZOATE"/>
    <property type="match status" value="1"/>
</dbReference>
<keyword evidence="1" id="KW-0472">Membrane</keyword>
<feature type="transmembrane region" description="Helical" evidence="1">
    <location>
        <begin position="361"/>
        <end position="383"/>
    </location>
</feature>
<dbReference type="Proteomes" id="UP000242258">
    <property type="component" value="Unassembled WGS sequence"/>
</dbReference>
<dbReference type="NCBIfam" id="TIGR00843">
    <property type="entry name" value="benE"/>
    <property type="match status" value="1"/>
</dbReference>
<keyword evidence="3" id="KW-1185">Reference proteome</keyword>
<dbReference type="AlphaFoldDB" id="A0A1E7Q8N5"/>
<dbReference type="Pfam" id="PF03594">
    <property type="entry name" value="BenE"/>
    <property type="match status" value="1"/>
</dbReference>
<evidence type="ECO:0000313" key="2">
    <source>
        <dbReference type="EMBL" id="OEY70506.1"/>
    </source>
</evidence>
<feature type="transmembrane region" description="Helical" evidence="1">
    <location>
        <begin position="320"/>
        <end position="341"/>
    </location>
</feature>
<accession>A0A1E7Q8N5</accession>
<feature type="transmembrane region" description="Helical" evidence="1">
    <location>
        <begin position="121"/>
        <end position="139"/>
    </location>
</feature>
<dbReference type="EMBL" id="MKEK01000001">
    <property type="protein sequence ID" value="OEY70506.1"/>
    <property type="molecule type" value="Genomic_DNA"/>
</dbReference>
<dbReference type="GO" id="GO:0005886">
    <property type="term" value="C:plasma membrane"/>
    <property type="evidence" value="ECO:0007669"/>
    <property type="project" value="TreeGrafter"/>
</dbReference>
<sequence>MLTFQRFSMSAVVAGFVAVLVGFASSVAIVLQAANAAGADDAITASWLLALGIGMAVSCIGLSWYYKAPIITAWSTPGAALLATSLQGLSLNQAIGVFIFAAALGLLIGISGWFDKLSRLLPLPLASAMLAGILLQFGLDVFTALQQQQLLVGLMLLSYLLAKGLAPRYTILWVLVVGVMVALLQGDTDLSTIQFSMATPIFIQPEWSLSALLGVGLPLLLVTMASQNIPGIAVLRTSGFNTPASPLITTTSFLTLILAPFGAFSLNLAAITAAICTGEEADPEPAKRYIAGIAAGICYLMAGLFSATIVALFAAFPSEFITALAGLALFSTIAVNLANATANEHYREAAVVTLLVTASGLQLFGISSAFWGIIGGGLTVLLINKTRAKTKC</sequence>
<dbReference type="PANTHER" id="PTHR30199:SF0">
    <property type="entry name" value="INNER MEMBRANE PROTEIN YDCO"/>
    <property type="match status" value="1"/>
</dbReference>
<feature type="transmembrane region" description="Helical" evidence="1">
    <location>
        <begin position="207"/>
        <end position="226"/>
    </location>
</feature>
<name>A0A1E7Q8N5_9GAMM</name>
<keyword evidence="1" id="KW-1133">Transmembrane helix</keyword>